<reference evidence="1" key="1">
    <citation type="submission" date="2017-05" db="EMBL/GenBank/DDBJ databases">
        <authorList>
            <person name="Imhoff J.F."/>
            <person name="Rahn T."/>
            <person name="Kuenzel S."/>
            <person name="Neulinger S.C."/>
        </authorList>
    </citation>
    <scope>NUCLEOTIDE SEQUENCE</scope>
    <source>
        <strain evidence="1">LMG 28126</strain>
    </source>
</reference>
<comment type="caution">
    <text evidence="1">The sequence shown here is derived from an EMBL/GenBank/DDBJ whole genome shotgun (WGS) entry which is preliminary data.</text>
</comment>
<gene>
    <name evidence="1" type="ORF">CCR87_05790</name>
</gene>
<keyword evidence="2" id="KW-1185">Reference proteome</keyword>
<dbReference type="PANTHER" id="PTHR45947">
    <property type="entry name" value="SULFOQUINOVOSYL TRANSFERASE SQD2"/>
    <property type="match status" value="1"/>
</dbReference>
<evidence type="ECO:0000313" key="2">
    <source>
        <dbReference type="Proteomes" id="UP000706333"/>
    </source>
</evidence>
<proteinExistence type="predicted"/>
<dbReference type="GO" id="GO:0016757">
    <property type="term" value="F:glycosyltransferase activity"/>
    <property type="evidence" value="ECO:0007669"/>
    <property type="project" value="TreeGrafter"/>
</dbReference>
<protein>
    <submittedName>
        <fullName evidence="1">Uncharacterized protein</fullName>
    </submittedName>
</protein>
<dbReference type="PANTHER" id="PTHR45947:SF3">
    <property type="entry name" value="SULFOQUINOVOSYL TRANSFERASE SQD2"/>
    <property type="match status" value="1"/>
</dbReference>
<dbReference type="SUPFAM" id="SSF53756">
    <property type="entry name" value="UDP-Glycosyltransferase/glycogen phosphorylase"/>
    <property type="match status" value="1"/>
</dbReference>
<organism evidence="1 2">
    <name type="scientific">Rhodobaculum claviforme</name>
    <dbReference type="NCBI Taxonomy" id="1549854"/>
    <lineage>
        <taxon>Bacteria</taxon>
        <taxon>Pseudomonadati</taxon>
        <taxon>Pseudomonadota</taxon>
        <taxon>Alphaproteobacteria</taxon>
        <taxon>Rhodobacterales</taxon>
        <taxon>Paracoccaceae</taxon>
        <taxon>Rhodobaculum</taxon>
    </lineage>
</organism>
<dbReference type="AlphaFoldDB" id="A0A934TJQ6"/>
<evidence type="ECO:0000313" key="1">
    <source>
        <dbReference type="EMBL" id="MBK5926859.1"/>
    </source>
</evidence>
<name>A0A934TJQ6_9RHOB</name>
<dbReference type="InterPro" id="IPR050194">
    <property type="entry name" value="Glycosyltransferase_grp1"/>
</dbReference>
<dbReference type="EMBL" id="NHSD01000178">
    <property type="protein sequence ID" value="MBK5926859.1"/>
    <property type="molecule type" value="Genomic_DNA"/>
</dbReference>
<dbReference type="Pfam" id="PF13692">
    <property type="entry name" value="Glyco_trans_1_4"/>
    <property type="match status" value="1"/>
</dbReference>
<dbReference type="Gene3D" id="3.40.50.2000">
    <property type="entry name" value="Glycogen Phosphorylase B"/>
    <property type="match status" value="2"/>
</dbReference>
<dbReference type="Proteomes" id="UP000706333">
    <property type="component" value="Unassembled WGS sequence"/>
</dbReference>
<sequence>MTRGVETDRFHPGPARPPRDRPVLLYVGRVAPEKNIEAFLRLPLAAKKVVVGDGPALARLRRAHPEVTFHGTLTGTALAQAYRAADAFVFPSCTDTFGMVLVEAMACGLPIAAHDVPGPRDIVTLPELGALDADLGRAVARALAAPGDAAARHAHARAGYCWDRVADTFHAHCAELMG</sequence>
<accession>A0A934TJQ6</accession>
<reference evidence="1" key="2">
    <citation type="journal article" date="2020" name="Microorganisms">
        <title>Osmotic Adaptation and Compatible Solute Biosynthesis of Phototrophic Bacteria as Revealed from Genome Analyses.</title>
        <authorList>
            <person name="Imhoff J.F."/>
            <person name="Rahn T."/>
            <person name="Kunzel S."/>
            <person name="Keller A."/>
            <person name="Neulinger S.C."/>
        </authorList>
    </citation>
    <scope>NUCLEOTIDE SEQUENCE</scope>
    <source>
        <strain evidence="1">LMG 28126</strain>
    </source>
</reference>